<feature type="domain" description="ACT" evidence="3">
    <location>
        <begin position="297"/>
        <end position="375"/>
    </location>
</feature>
<gene>
    <name evidence="4" type="ORF">VTJ49DRAFT_3141</name>
</gene>
<feature type="region of interest" description="Disordered" evidence="1">
    <location>
        <begin position="260"/>
        <end position="287"/>
    </location>
</feature>
<name>A0ABR3V8B4_HUMIN</name>
<dbReference type="PROSITE" id="PS51671">
    <property type="entry name" value="ACT"/>
    <property type="match status" value="1"/>
</dbReference>
<dbReference type="PROSITE" id="PS51171">
    <property type="entry name" value="PREPHENATE_DEHYDR_3"/>
    <property type="match status" value="1"/>
</dbReference>
<dbReference type="SUPFAM" id="SSF55021">
    <property type="entry name" value="ACT-like"/>
    <property type="match status" value="1"/>
</dbReference>
<dbReference type="CDD" id="cd13532">
    <property type="entry name" value="PBP2_PDT_like"/>
    <property type="match status" value="1"/>
</dbReference>
<comment type="caution">
    <text evidence="4">The sequence shown here is derived from an EMBL/GenBank/DDBJ whole genome shotgun (WGS) entry which is preliminary data.</text>
</comment>
<dbReference type="Proteomes" id="UP001583172">
    <property type="component" value="Unassembled WGS sequence"/>
</dbReference>
<dbReference type="InterPro" id="IPR052741">
    <property type="entry name" value="Mitochondrial_HTD2"/>
</dbReference>
<evidence type="ECO:0000259" key="3">
    <source>
        <dbReference type="PROSITE" id="PS51671"/>
    </source>
</evidence>
<dbReference type="EMBL" id="JAZGSY010000244">
    <property type="protein sequence ID" value="KAL1838018.1"/>
    <property type="molecule type" value="Genomic_DNA"/>
</dbReference>
<feature type="region of interest" description="Disordered" evidence="1">
    <location>
        <begin position="140"/>
        <end position="166"/>
    </location>
</feature>
<dbReference type="Pfam" id="PF00800">
    <property type="entry name" value="PDT"/>
    <property type="match status" value="1"/>
</dbReference>
<evidence type="ECO:0000313" key="5">
    <source>
        <dbReference type="Proteomes" id="UP001583172"/>
    </source>
</evidence>
<feature type="region of interest" description="Disordered" evidence="1">
    <location>
        <begin position="1"/>
        <end position="57"/>
    </location>
</feature>
<evidence type="ECO:0000313" key="4">
    <source>
        <dbReference type="EMBL" id="KAL1838018.1"/>
    </source>
</evidence>
<feature type="domain" description="Prephenate dehydratase" evidence="2">
    <location>
        <begin position="38"/>
        <end position="256"/>
    </location>
</feature>
<sequence length="784" mass="86388">MLEPTTRPADDHNRAAGKGAAAPRSPGKVSLAERRLQKGFAAGPSREHRASRPSPLRSATKLTFPESTWRLEPTRTIQEVFDRVQSGQARYGVVPFENSTYGTISSTLDGLADRAGAYADILVCDEVYLDVHHFLLGRIPPAPPQGPSASSRSQSQSQAETPKRTPLYPLQHIRRVYSHPQALGQTARFLAKHLPHAETVEVSSTSRGAALAAEDPEGASAAVAGESAGRAAGLDVLARWIEDMEENATRFFVLRRREDGDGLGQGSKEEEEEEEAGAAARGGDGRPYAEGRYKSLVSFTVPHRRPGALADVLDCFRARGVNLTSINSVPSLAAPFQYLFFVEFEGSRLDDPEGRVRGVLEDLGRAAEKWRWLGSWRNRKPVRLTRHHPRHAAFSSSHPPPEPSTSRSFDRQSYLDDAISKFKDQKPTLIYDTLTPTNSHLLTLSLADHVPSLFPSYQPGSPIPYPVKNCKPVHPVAEGFPLLLPQGHHLVYFPLQLPPSQLMPDGTDPAHCPGEPFVRRVWAGGSVVFHPEWREVMRMDGRKMVCVEEVVPDSVFFRSDGKLVVEVRRRYGMAKEMLSKANDRLATKWQEKVAVEEVRRLVFLREWKGVDEGGGEPPKSKSKVVKPPRGPEFKFSLTPDATLLFHFSALSYNAHAIHIDPAYTRRCEGYKDLLVHGPLTLVLMLSALRACLQMISPAKRPTGMLPPYVRSLDYRNVVPLYVNEPLTVCLRRAGRPPASPSAAQDSGGKSGDLAWDVWIEGPEGGLAVKGQAVTGSWKSSDGTD</sequence>
<dbReference type="Gene3D" id="3.40.190.10">
    <property type="entry name" value="Periplasmic binding protein-like II"/>
    <property type="match status" value="2"/>
</dbReference>
<evidence type="ECO:0000259" key="2">
    <source>
        <dbReference type="PROSITE" id="PS51171"/>
    </source>
</evidence>
<keyword evidence="5" id="KW-1185">Reference proteome</keyword>
<dbReference type="SUPFAM" id="SSF54637">
    <property type="entry name" value="Thioesterase/thiol ester dehydrase-isomerase"/>
    <property type="match status" value="1"/>
</dbReference>
<dbReference type="PANTHER" id="PTHR28152">
    <property type="entry name" value="HYDROXYACYL-THIOESTER DEHYDRATASE TYPE 2, MITOCHONDRIAL"/>
    <property type="match status" value="1"/>
</dbReference>
<dbReference type="InterPro" id="IPR029069">
    <property type="entry name" value="HotDog_dom_sf"/>
</dbReference>
<dbReference type="Gene3D" id="3.10.129.10">
    <property type="entry name" value="Hotdog Thioesterase"/>
    <property type="match status" value="1"/>
</dbReference>
<dbReference type="CDD" id="cd04905">
    <property type="entry name" value="ACT_CM-PDT"/>
    <property type="match status" value="1"/>
</dbReference>
<evidence type="ECO:0008006" key="6">
    <source>
        <dbReference type="Google" id="ProtNLM"/>
    </source>
</evidence>
<dbReference type="PANTHER" id="PTHR28152:SF1">
    <property type="entry name" value="HYDROXYACYL-THIOESTER DEHYDRATASE TYPE 2, MITOCHONDRIAL"/>
    <property type="match status" value="1"/>
</dbReference>
<reference evidence="4 5" key="1">
    <citation type="journal article" date="2024" name="Commun. Biol.">
        <title>Comparative genomic analysis of thermophilic fungi reveals convergent evolutionary adaptations and gene losses.</title>
        <authorList>
            <person name="Steindorff A.S."/>
            <person name="Aguilar-Pontes M.V."/>
            <person name="Robinson A.J."/>
            <person name="Andreopoulos B."/>
            <person name="LaButti K."/>
            <person name="Kuo A."/>
            <person name="Mondo S."/>
            <person name="Riley R."/>
            <person name="Otillar R."/>
            <person name="Haridas S."/>
            <person name="Lipzen A."/>
            <person name="Grimwood J."/>
            <person name="Schmutz J."/>
            <person name="Clum A."/>
            <person name="Reid I.D."/>
            <person name="Moisan M.C."/>
            <person name="Butler G."/>
            <person name="Nguyen T.T.M."/>
            <person name="Dewar K."/>
            <person name="Conant G."/>
            <person name="Drula E."/>
            <person name="Henrissat B."/>
            <person name="Hansel C."/>
            <person name="Singer S."/>
            <person name="Hutchinson M.I."/>
            <person name="de Vries R.P."/>
            <person name="Natvig D.O."/>
            <person name="Powell A.J."/>
            <person name="Tsang A."/>
            <person name="Grigoriev I.V."/>
        </authorList>
    </citation>
    <scope>NUCLEOTIDE SEQUENCE [LARGE SCALE GENOMIC DNA]</scope>
    <source>
        <strain evidence="4 5">CBS 620.91</strain>
    </source>
</reference>
<accession>A0ABR3V8B4</accession>
<organism evidence="4 5">
    <name type="scientific">Humicola insolens</name>
    <name type="common">Soft-rot fungus</name>
    <dbReference type="NCBI Taxonomy" id="85995"/>
    <lineage>
        <taxon>Eukaryota</taxon>
        <taxon>Fungi</taxon>
        <taxon>Dikarya</taxon>
        <taxon>Ascomycota</taxon>
        <taxon>Pezizomycotina</taxon>
        <taxon>Sordariomycetes</taxon>
        <taxon>Sordariomycetidae</taxon>
        <taxon>Sordariales</taxon>
        <taxon>Chaetomiaceae</taxon>
        <taxon>Mycothermus</taxon>
    </lineage>
</organism>
<protein>
    <recommendedName>
        <fullName evidence="6">Prephenate dehydratase</fullName>
    </recommendedName>
</protein>
<feature type="compositionally biased region" description="Low complexity" evidence="1">
    <location>
        <begin position="147"/>
        <end position="159"/>
    </location>
</feature>
<evidence type="ECO:0000256" key="1">
    <source>
        <dbReference type="SAM" id="MobiDB-lite"/>
    </source>
</evidence>
<dbReference type="InterPro" id="IPR045865">
    <property type="entry name" value="ACT-like_dom_sf"/>
</dbReference>
<dbReference type="SUPFAM" id="SSF53850">
    <property type="entry name" value="Periplasmic binding protein-like II"/>
    <property type="match status" value="1"/>
</dbReference>
<dbReference type="InterPro" id="IPR001086">
    <property type="entry name" value="Preph_deHydtase"/>
</dbReference>
<proteinExistence type="predicted"/>
<dbReference type="Gene3D" id="3.30.70.260">
    <property type="match status" value="1"/>
</dbReference>
<dbReference type="InterPro" id="IPR002912">
    <property type="entry name" value="ACT_dom"/>
</dbReference>
<feature type="region of interest" description="Disordered" evidence="1">
    <location>
        <begin position="389"/>
        <end position="410"/>
    </location>
</feature>